<evidence type="ECO:0000313" key="2">
    <source>
        <dbReference type="EMBL" id="NCJ05515.1"/>
    </source>
</evidence>
<dbReference type="AlphaFoldDB" id="A0A8K2A6V8"/>
<dbReference type="Pfam" id="PF10989">
    <property type="entry name" value="DUF2808"/>
    <property type="match status" value="1"/>
</dbReference>
<feature type="signal peptide" evidence="1">
    <location>
        <begin position="1"/>
        <end position="24"/>
    </location>
</feature>
<name>A0A8K2A6V8_9CYAN</name>
<dbReference type="Proteomes" id="UP000607397">
    <property type="component" value="Unassembled WGS sequence"/>
</dbReference>
<accession>A0A8K2A6V8</accession>
<dbReference type="EMBL" id="WVIC01000004">
    <property type="protein sequence ID" value="NCJ05515.1"/>
    <property type="molecule type" value="Genomic_DNA"/>
</dbReference>
<organism evidence="2 3">
    <name type="scientific">Petrachloros mirabilis ULC683</name>
    <dbReference type="NCBI Taxonomy" id="2781853"/>
    <lineage>
        <taxon>Bacteria</taxon>
        <taxon>Bacillati</taxon>
        <taxon>Cyanobacteriota</taxon>
        <taxon>Cyanophyceae</taxon>
        <taxon>Synechococcales</taxon>
        <taxon>Petrachlorosaceae</taxon>
        <taxon>Petrachloros</taxon>
        <taxon>Petrachloros mirabilis</taxon>
    </lineage>
</organism>
<dbReference type="InterPro" id="IPR021256">
    <property type="entry name" value="DUF2808"/>
</dbReference>
<feature type="chain" id="PRO_5035467589" evidence="1">
    <location>
        <begin position="25"/>
        <end position="181"/>
    </location>
</feature>
<comment type="caution">
    <text evidence="2">The sequence shown here is derived from an EMBL/GenBank/DDBJ whole genome shotgun (WGS) entry which is preliminary data.</text>
</comment>
<protein>
    <submittedName>
        <fullName evidence="2">DUF2808 domain-containing protein</fullName>
    </submittedName>
</protein>
<keyword evidence="3" id="KW-1185">Reference proteome</keyword>
<keyword evidence="1" id="KW-0732">Signal</keyword>
<proteinExistence type="predicted"/>
<reference evidence="2" key="1">
    <citation type="submission" date="2019-12" db="EMBL/GenBank/DDBJ databases">
        <title>High-Quality draft genome sequences of three cyanobacteria isolated from the limestone walls of the Old Cathedral of Coimbra.</title>
        <authorList>
            <person name="Tiago I."/>
            <person name="Soares F."/>
            <person name="Portugal A."/>
        </authorList>
    </citation>
    <scope>NUCLEOTIDE SEQUENCE [LARGE SCALE GENOMIC DNA]</scope>
    <source>
        <strain evidence="2">C</strain>
    </source>
</reference>
<evidence type="ECO:0000313" key="3">
    <source>
        <dbReference type="Proteomes" id="UP000607397"/>
    </source>
</evidence>
<evidence type="ECO:0000256" key="1">
    <source>
        <dbReference type="SAM" id="SignalP"/>
    </source>
</evidence>
<gene>
    <name evidence="2" type="ORF">GS597_03085</name>
</gene>
<sequence length="181" mass="20159">MRRTVSVLLCSGTLLVGVPLASVAQTNPGFGFVWGEGSGRRQQLSYVLEYGTPGHMRDRYRLQLGRQNTAIAKIRISYPDYYDGQFSENRIALRRTPRNRLFSFNRAEEIPLASVTLDSESRVVEIEPEEVIAAGIPVEVVLSNVRNPRGGGMYNFNAWVASPGDVLVRPAGTWIISIFRS</sequence>